<dbReference type="Proteomes" id="UP001597479">
    <property type="component" value="Unassembled WGS sequence"/>
</dbReference>
<proteinExistence type="predicted"/>
<gene>
    <name evidence="1" type="ORF">ACFS27_03330</name>
</gene>
<evidence type="ECO:0000313" key="2">
    <source>
        <dbReference type="Proteomes" id="UP001597479"/>
    </source>
</evidence>
<evidence type="ECO:0000313" key="1">
    <source>
        <dbReference type="EMBL" id="MFD2792573.1"/>
    </source>
</evidence>
<organism evidence="1 2">
    <name type="scientific">Promicromonospora vindobonensis</name>
    <dbReference type="NCBI Taxonomy" id="195748"/>
    <lineage>
        <taxon>Bacteria</taxon>
        <taxon>Bacillati</taxon>
        <taxon>Actinomycetota</taxon>
        <taxon>Actinomycetes</taxon>
        <taxon>Micrococcales</taxon>
        <taxon>Promicromonosporaceae</taxon>
        <taxon>Promicromonospora</taxon>
    </lineage>
</organism>
<dbReference type="EMBL" id="JBHUOG010000001">
    <property type="protein sequence ID" value="MFD2792573.1"/>
    <property type="molecule type" value="Genomic_DNA"/>
</dbReference>
<keyword evidence="2" id="KW-1185">Reference proteome</keyword>
<sequence>MAAGPYRPDEDDVLRDLIPKGVSQSEIGRQLDRTRGSVANRAAKLGIRSDRTDTAAATQAKVLDVKARRAAAALAELEILEHAQADVLATMRDHQPWTTVLRGELGVEFETTTSKIPARDQREAAAARSQAAGILTKLEVAADEHAEAKAFITQLGEALLATAPETP</sequence>
<accession>A0ABW5VLL8</accession>
<dbReference type="RefSeq" id="WP_377180325.1">
    <property type="nucleotide sequence ID" value="NZ_JBHUOG010000001.1"/>
</dbReference>
<evidence type="ECO:0008006" key="3">
    <source>
        <dbReference type="Google" id="ProtNLM"/>
    </source>
</evidence>
<reference evidence="2" key="1">
    <citation type="journal article" date="2019" name="Int. J. Syst. Evol. Microbiol.">
        <title>The Global Catalogue of Microorganisms (GCM) 10K type strain sequencing project: providing services to taxonomists for standard genome sequencing and annotation.</title>
        <authorList>
            <consortium name="The Broad Institute Genomics Platform"/>
            <consortium name="The Broad Institute Genome Sequencing Center for Infectious Disease"/>
            <person name="Wu L."/>
            <person name="Ma J."/>
        </authorList>
    </citation>
    <scope>NUCLEOTIDE SEQUENCE [LARGE SCALE GENOMIC DNA]</scope>
    <source>
        <strain evidence="2">CCM 7044</strain>
    </source>
</reference>
<protein>
    <recommendedName>
        <fullName evidence="3">Homeodomain-like domain-containing protein</fullName>
    </recommendedName>
</protein>
<name>A0ABW5VLL8_9MICO</name>
<comment type="caution">
    <text evidence="1">The sequence shown here is derived from an EMBL/GenBank/DDBJ whole genome shotgun (WGS) entry which is preliminary data.</text>
</comment>